<reference evidence="2" key="1">
    <citation type="submission" date="2021-06" db="EMBL/GenBank/DDBJ databases">
        <title>Parelaphostrongylus tenuis whole genome reference sequence.</title>
        <authorList>
            <person name="Garwood T.J."/>
            <person name="Larsen P.A."/>
            <person name="Fountain-Jones N.M."/>
            <person name="Garbe J.R."/>
            <person name="Macchietto M.G."/>
            <person name="Kania S.A."/>
            <person name="Gerhold R.W."/>
            <person name="Richards J.E."/>
            <person name="Wolf T.M."/>
        </authorList>
    </citation>
    <scope>NUCLEOTIDE SEQUENCE</scope>
    <source>
        <strain evidence="2">MNPRO001-30</strain>
        <tissue evidence="2">Meninges</tissue>
    </source>
</reference>
<evidence type="ECO:0000313" key="2">
    <source>
        <dbReference type="EMBL" id="KAJ1348530.1"/>
    </source>
</evidence>
<dbReference type="AlphaFoldDB" id="A0AAD5LZS4"/>
<sequence length="77" mass="9125">MLQEYKFGSDAADAARRSNKDQSDRRLENQQYAGDCVSLRPEMRVDRQIETERFESSDEVEEACQEFLDSKPKEWFK</sequence>
<name>A0AAD5LZS4_PARTN</name>
<keyword evidence="3" id="KW-1185">Reference proteome</keyword>
<dbReference type="EMBL" id="JAHQIW010000517">
    <property type="protein sequence ID" value="KAJ1348530.1"/>
    <property type="molecule type" value="Genomic_DNA"/>
</dbReference>
<evidence type="ECO:0000256" key="1">
    <source>
        <dbReference type="SAM" id="MobiDB-lite"/>
    </source>
</evidence>
<organism evidence="2 3">
    <name type="scientific">Parelaphostrongylus tenuis</name>
    <name type="common">Meningeal worm</name>
    <dbReference type="NCBI Taxonomy" id="148309"/>
    <lineage>
        <taxon>Eukaryota</taxon>
        <taxon>Metazoa</taxon>
        <taxon>Ecdysozoa</taxon>
        <taxon>Nematoda</taxon>
        <taxon>Chromadorea</taxon>
        <taxon>Rhabditida</taxon>
        <taxon>Rhabditina</taxon>
        <taxon>Rhabditomorpha</taxon>
        <taxon>Strongyloidea</taxon>
        <taxon>Metastrongylidae</taxon>
        <taxon>Parelaphostrongylus</taxon>
    </lineage>
</organism>
<accession>A0AAD5LZS4</accession>
<protein>
    <submittedName>
        <fullName evidence="2">Uncharacterized protein</fullName>
    </submittedName>
</protein>
<feature type="region of interest" description="Disordered" evidence="1">
    <location>
        <begin position="1"/>
        <end position="30"/>
    </location>
</feature>
<evidence type="ECO:0000313" key="3">
    <source>
        <dbReference type="Proteomes" id="UP001196413"/>
    </source>
</evidence>
<gene>
    <name evidence="2" type="ORF">KIN20_003850</name>
</gene>
<dbReference type="Proteomes" id="UP001196413">
    <property type="component" value="Unassembled WGS sequence"/>
</dbReference>
<comment type="caution">
    <text evidence="2">The sequence shown here is derived from an EMBL/GenBank/DDBJ whole genome shotgun (WGS) entry which is preliminary data.</text>
</comment>
<feature type="compositionally biased region" description="Basic and acidic residues" evidence="1">
    <location>
        <begin position="13"/>
        <end position="28"/>
    </location>
</feature>
<proteinExistence type="predicted"/>